<dbReference type="AlphaFoldDB" id="A0A4P7CE14"/>
<evidence type="ECO:0000313" key="5">
    <source>
        <dbReference type="Proteomes" id="UP000294444"/>
    </source>
</evidence>
<dbReference type="InterPro" id="IPR045337">
    <property type="entry name" value="MmgE_PrpD_C"/>
</dbReference>
<evidence type="ECO:0000259" key="2">
    <source>
        <dbReference type="Pfam" id="PF03972"/>
    </source>
</evidence>
<comment type="similarity">
    <text evidence="1">Belongs to the PrpD family.</text>
</comment>
<sequence>MSMKSQQFSKLIMDTPLIVDDVVLDYAINGVIDYFASSLPATNQHDIEQLKKAILQEQGIQTSWLIGHKVYVTSKQAALCNGFQAHLLDNDDVHELVRGHPSAVILSALFASIDITQHQFIDSRRFLTAYIIGVEVMACLGKAVNPTLYLKGWHATATLGGIASVAAICYLHQYPFLEQAFMLAATQASGLRLVFGSSVKALHAGIAAQQAIQSIEWLKLGLNVTGDFLDQAVGFLTIFANSEAILDLSNWGQKWQISELWFKNYSYCSAASSIADATDSLVSSHTLDLAQIQYIKVTINPNADSALIYKYPQTSLQGRFSAEYIVAKILAKESLSFDAFNTELIHSDTVQLMQKITREYIEDKVFPRYAKIEIGFMDGKCLESRVNYPKGSPMNPYSSDELEQKLVTALQNQELSMAFIRDIRQFFHPINLVNFIQTYSEKI</sequence>
<reference evidence="4 5" key="1">
    <citation type="submission" date="2019-03" db="EMBL/GenBank/DDBJ databases">
        <authorList>
            <person name="Che Y."/>
            <person name="Zhou L."/>
        </authorList>
    </citation>
    <scope>NUCLEOTIDE SEQUENCE [LARGE SCALE GENOMIC DNA]</scope>
    <source>
        <strain evidence="4 5">AIFJ1607</strain>
    </source>
</reference>
<dbReference type="Gene3D" id="3.30.1330.120">
    <property type="entry name" value="2-methylcitrate dehydratase PrpD"/>
    <property type="match status" value="1"/>
</dbReference>
<dbReference type="GO" id="GO:0016829">
    <property type="term" value="F:lyase activity"/>
    <property type="evidence" value="ECO:0007669"/>
    <property type="project" value="InterPro"/>
</dbReference>
<dbReference type="InterPro" id="IPR005656">
    <property type="entry name" value="MmgE_PrpD"/>
</dbReference>
<accession>A0A4P7CE14</accession>
<dbReference type="Gene3D" id="1.10.4100.10">
    <property type="entry name" value="2-methylcitrate dehydratase PrpD"/>
    <property type="match status" value="1"/>
</dbReference>
<dbReference type="Proteomes" id="UP000294444">
    <property type="component" value="Chromosome"/>
</dbReference>
<gene>
    <name evidence="4" type="ORF">EXH44_01830</name>
</gene>
<name>A0A4P7CE14_9PAST</name>
<dbReference type="SUPFAM" id="SSF103378">
    <property type="entry name" value="2-methylcitrate dehydratase PrpD"/>
    <property type="match status" value="1"/>
</dbReference>
<evidence type="ECO:0000259" key="3">
    <source>
        <dbReference type="Pfam" id="PF19305"/>
    </source>
</evidence>
<dbReference type="Pfam" id="PF19305">
    <property type="entry name" value="MmgE_PrpD_C"/>
    <property type="match status" value="1"/>
</dbReference>
<dbReference type="PANTHER" id="PTHR16943">
    <property type="entry name" value="2-METHYLCITRATE DEHYDRATASE-RELATED"/>
    <property type="match status" value="1"/>
</dbReference>
<organism evidence="4 5">
    <name type="scientific">Actinobacillus indolicus</name>
    <dbReference type="NCBI Taxonomy" id="51049"/>
    <lineage>
        <taxon>Bacteria</taxon>
        <taxon>Pseudomonadati</taxon>
        <taxon>Pseudomonadota</taxon>
        <taxon>Gammaproteobacteria</taxon>
        <taxon>Pasteurellales</taxon>
        <taxon>Pasteurellaceae</taxon>
        <taxon>Actinobacillus</taxon>
    </lineage>
</organism>
<protein>
    <submittedName>
        <fullName evidence="4">MmgE/PrpD family protein</fullName>
    </submittedName>
</protein>
<feature type="domain" description="MmgE/PrpD C-terminal" evidence="3">
    <location>
        <begin position="265"/>
        <end position="411"/>
    </location>
</feature>
<dbReference type="EMBL" id="CP038145">
    <property type="protein sequence ID" value="QBQ63056.1"/>
    <property type="molecule type" value="Genomic_DNA"/>
</dbReference>
<evidence type="ECO:0000256" key="1">
    <source>
        <dbReference type="ARBA" id="ARBA00006174"/>
    </source>
</evidence>
<feature type="domain" description="MmgE/PrpD N-terminal" evidence="2">
    <location>
        <begin position="20"/>
        <end position="242"/>
    </location>
</feature>
<dbReference type="InterPro" id="IPR042188">
    <property type="entry name" value="MmgE/PrpD_sf_2"/>
</dbReference>
<evidence type="ECO:0000313" key="4">
    <source>
        <dbReference type="EMBL" id="QBQ63056.1"/>
    </source>
</evidence>
<keyword evidence="5" id="KW-1185">Reference proteome</keyword>
<proteinExistence type="inferred from homology"/>
<dbReference type="InterPro" id="IPR045336">
    <property type="entry name" value="MmgE_PrpD_N"/>
</dbReference>
<dbReference type="InterPro" id="IPR042183">
    <property type="entry name" value="MmgE/PrpD_sf_1"/>
</dbReference>
<dbReference type="PANTHER" id="PTHR16943:SF8">
    <property type="entry name" value="2-METHYLCITRATE DEHYDRATASE"/>
    <property type="match status" value="1"/>
</dbReference>
<dbReference type="Pfam" id="PF03972">
    <property type="entry name" value="MmgE_PrpD_N"/>
    <property type="match status" value="1"/>
</dbReference>
<dbReference type="RefSeq" id="WP_162856015.1">
    <property type="nucleotide sequence ID" value="NZ_CP038145.1"/>
</dbReference>
<dbReference type="InterPro" id="IPR036148">
    <property type="entry name" value="MmgE/PrpD_sf"/>
</dbReference>
<dbReference type="KEGG" id="aio:EXH44_01830"/>